<dbReference type="OrthoDB" id="2339372at2"/>
<keyword evidence="1" id="KW-0328">Glycosyltransferase</keyword>
<keyword evidence="2" id="KW-1185">Reference proteome</keyword>
<dbReference type="Gene3D" id="3.30.370.20">
    <property type="match status" value="1"/>
</dbReference>
<name>C4GIN2_9NEIS</name>
<dbReference type="GeneID" id="84906111"/>
<dbReference type="AlphaFoldDB" id="C4GIN2"/>
<organism evidence="1 2">
    <name type="scientific">Kingella oralis ATCC 51147</name>
    <dbReference type="NCBI Taxonomy" id="629741"/>
    <lineage>
        <taxon>Bacteria</taxon>
        <taxon>Pseudomonadati</taxon>
        <taxon>Pseudomonadota</taxon>
        <taxon>Betaproteobacteria</taxon>
        <taxon>Neisseriales</taxon>
        <taxon>Neisseriaceae</taxon>
        <taxon>Kingella</taxon>
    </lineage>
</organism>
<sequence length="316" mass="36796">MPNLFICLTPLQALIAQALIRQTTQPADLLMVCYPEADNAKFQHYYQQTAAQCRRSRYHIVPRRPWQRAFALSRLLDGLDSHYHTLYAASIDNANVQYPASRLTFDRLETFDDGTGNLYPQSLLYQNDSPKRRLLNALRGIRCTTQSLRQLSRLHHTLYPNLPNIAAPTRPLQLWQRQPEIQPSPAPTAPIHILLGQPLYPEAPRNTALMQRIAERFPITHYFPHPREHHPIPNLNYIRTPLIFEDWLLQHIRQQPRTPVHIYHLASTAAFNVSRFPNVRIHSIRPPDELFRRPSYAHLYRLMPQLGMEIIDLEAA</sequence>
<dbReference type="EC" id="2.4.99.-" evidence="1"/>
<dbReference type="GO" id="GO:0016757">
    <property type="term" value="F:glycosyltransferase activity"/>
    <property type="evidence" value="ECO:0007669"/>
    <property type="project" value="UniProtKB-KW"/>
</dbReference>
<keyword evidence="1" id="KW-0808">Transferase</keyword>
<dbReference type="RefSeq" id="WP_003796686.1">
    <property type="nucleotide sequence ID" value="NZ_GG665872.1"/>
</dbReference>
<dbReference type="EMBL" id="ACJW02000003">
    <property type="protein sequence ID" value="EEP67654.1"/>
    <property type="molecule type" value="Genomic_DNA"/>
</dbReference>
<dbReference type="InterPro" id="IPR012477">
    <property type="entry name" value="Glyco_transf_52"/>
</dbReference>
<proteinExistence type="predicted"/>
<dbReference type="Proteomes" id="UP000003009">
    <property type="component" value="Unassembled WGS sequence"/>
</dbReference>
<dbReference type="HOGENOM" id="CLU_076077_0_0_4"/>
<accession>C4GIN2</accession>
<evidence type="ECO:0000313" key="1">
    <source>
        <dbReference type="EMBL" id="EEP67654.1"/>
    </source>
</evidence>
<dbReference type="Pfam" id="PF07922">
    <property type="entry name" value="Glyco_transf_52"/>
    <property type="match status" value="1"/>
</dbReference>
<comment type="caution">
    <text evidence="1">The sequence shown here is derived from an EMBL/GenBank/DDBJ whole genome shotgun (WGS) entry which is preliminary data.</text>
</comment>
<reference evidence="1" key="1">
    <citation type="submission" date="2009-04" db="EMBL/GenBank/DDBJ databases">
        <authorList>
            <person name="Weinstock G."/>
            <person name="Sodergren E."/>
            <person name="Clifton S."/>
            <person name="Fulton L."/>
            <person name="Fulton B."/>
            <person name="Courtney L."/>
            <person name="Fronick C."/>
            <person name="Harrison M."/>
            <person name="Strong C."/>
            <person name="Farmer C."/>
            <person name="Delahaunty K."/>
            <person name="Markovic C."/>
            <person name="Hall O."/>
            <person name="Minx P."/>
            <person name="Tomlinson C."/>
            <person name="Mitreva M."/>
            <person name="Nelson J."/>
            <person name="Hou S."/>
            <person name="Wollam A."/>
            <person name="Pepin K.H."/>
            <person name="Johnson M."/>
            <person name="Bhonagiri V."/>
            <person name="Nash W.E."/>
            <person name="Warren W."/>
            <person name="Chinwalla A."/>
            <person name="Mardis E.R."/>
            <person name="Wilson R.K."/>
        </authorList>
    </citation>
    <scope>NUCLEOTIDE SEQUENCE [LARGE SCALE GENOMIC DNA]</scope>
    <source>
        <strain evidence="1">ATCC 51147</strain>
    </source>
</reference>
<gene>
    <name evidence="1" type="primary">lst</name>
    <name evidence="1" type="ORF">GCWU000324_01903</name>
</gene>
<evidence type="ECO:0000313" key="2">
    <source>
        <dbReference type="Proteomes" id="UP000003009"/>
    </source>
</evidence>
<protein>
    <submittedName>
        <fullName evidence="1">Beta-galactoside alpha-2,3-sialyltransferase</fullName>
        <ecNumber evidence="1">2.4.99.-</ecNumber>
    </submittedName>
</protein>
<dbReference type="STRING" id="629741.GCWU000324_01903"/>